<protein>
    <recommendedName>
        <fullName evidence="1">Piwi domain-containing protein</fullName>
    </recommendedName>
</protein>
<dbReference type="InterPro" id="IPR012337">
    <property type="entry name" value="RNaseH-like_sf"/>
</dbReference>
<dbReference type="Pfam" id="PF02171">
    <property type="entry name" value="Piwi"/>
    <property type="match status" value="1"/>
</dbReference>
<dbReference type="InterPro" id="IPR003165">
    <property type="entry name" value="Piwi"/>
</dbReference>
<dbReference type="InterPro" id="IPR036397">
    <property type="entry name" value="RNaseH_sf"/>
</dbReference>
<evidence type="ECO:0000313" key="3">
    <source>
        <dbReference type="Proteomes" id="UP000194236"/>
    </source>
</evidence>
<proteinExistence type="predicted"/>
<reference evidence="2 3" key="1">
    <citation type="submission" date="2017-03" db="EMBL/GenBank/DDBJ databases">
        <title>Genome Survey of Euroglyphus maynei.</title>
        <authorList>
            <person name="Arlian L.G."/>
            <person name="Morgan M.S."/>
            <person name="Rider S.D."/>
        </authorList>
    </citation>
    <scope>NUCLEOTIDE SEQUENCE [LARGE SCALE GENOMIC DNA]</scope>
    <source>
        <strain evidence="2">Arlian Lab</strain>
        <tissue evidence="2">Whole body</tissue>
    </source>
</reference>
<comment type="caution">
    <text evidence="2">The sequence shown here is derived from an EMBL/GenBank/DDBJ whole genome shotgun (WGS) entry which is preliminary data.</text>
</comment>
<name>A0A1Y3AYF8_EURMA</name>
<keyword evidence="3" id="KW-1185">Reference proteome</keyword>
<dbReference type="GO" id="GO:0003676">
    <property type="term" value="F:nucleic acid binding"/>
    <property type="evidence" value="ECO:0007669"/>
    <property type="project" value="InterPro"/>
</dbReference>
<dbReference type="PROSITE" id="PS50822">
    <property type="entry name" value="PIWI"/>
    <property type="match status" value="1"/>
</dbReference>
<evidence type="ECO:0000313" key="2">
    <source>
        <dbReference type="EMBL" id="OTF72834.1"/>
    </source>
</evidence>
<accession>A0A1Y3AYF8</accession>
<dbReference type="PANTHER" id="PTHR22891">
    <property type="entry name" value="EUKARYOTIC TRANSLATION INITIATION FACTOR 2C"/>
    <property type="match status" value="1"/>
</dbReference>
<dbReference type="EMBL" id="MUJZ01054382">
    <property type="protein sequence ID" value="OTF72834.1"/>
    <property type="molecule type" value="Genomic_DNA"/>
</dbReference>
<dbReference type="Gene3D" id="3.30.420.10">
    <property type="entry name" value="Ribonuclease H-like superfamily/Ribonuclease H"/>
    <property type="match status" value="1"/>
</dbReference>
<dbReference type="OrthoDB" id="445936at2759"/>
<sequence>MKNLKILDINFVLIGLSKHSRIDKIFEKIKCHATSDHGLVTQIFLLEKLLLNEQNSQFYDSLAIKSCLKVGGQPNIIDMRYWNVFPFDPESTMVVGTSFYHFKLDNIGQHLFSHSIVTSMDRNFSQYVSMERVSTKPNDKNIFEKIFRNLLQEYHKEHGKYPQNIILFHGKKYTDLKPVVVSFDKQIKVTSFSIDKYSPIRLFKNDGEKVPIGTSVNLDFQQSILDRSVREFAICNQIGAESVRYKTTKYVVINDDVRMSENHIKHVCYAMCHYYFDNFCVNDVPFPLELAQQFAKKAARRCIGRNEANPLDSIEEIVKNFSGMVRVHENLEYSIDE</sequence>
<dbReference type="SUPFAM" id="SSF53098">
    <property type="entry name" value="Ribonuclease H-like"/>
    <property type="match status" value="1"/>
</dbReference>
<evidence type="ECO:0000259" key="1">
    <source>
        <dbReference type="PROSITE" id="PS50822"/>
    </source>
</evidence>
<dbReference type="SMART" id="SM00950">
    <property type="entry name" value="Piwi"/>
    <property type="match status" value="1"/>
</dbReference>
<dbReference type="Proteomes" id="UP000194236">
    <property type="component" value="Unassembled WGS sequence"/>
</dbReference>
<feature type="domain" description="Piwi" evidence="1">
    <location>
        <begin position="11"/>
        <end position="300"/>
    </location>
</feature>
<gene>
    <name evidence="2" type="ORF">BLA29_003169</name>
</gene>
<dbReference type="AlphaFoldDB" id="A0A1Y3AYF8"/>
<organism evidence="2 3">
    <name type="scientific">Euroglyphus maynei</name>
    <name type="common">Mayne's house dust mite</name>
    <dbReference type="NCBI Taxonomy" id="6958"/>
    <lineage>
        <taxon>Eukaryota</taxon>
        <taxon>Metazoa</taxon>
        <taxon>Ecdysozoa</taxon>
        <taxon>Arthropoda</taxon>
        <taxon>Chelicerata</taxon>
        <taxon>Arachnida</taxon>
        <taxon>Acari</taxon>
        <taxon>Acariformes</taxon>
        <taxon>Sarcoptiformes</taxon>
        <taxon>Astigmata</taxon>
        <taxon>Psoroptidia</taxon>
        <taxon>Analgoidea</taxon>
        <taxon>Pyroglyphidae</taxon>
        <taxon>Pyroglyphinae</taxon>
        <taxon>Euroglyphus</taxon>
    </lineage>
</organism>